<proteinExistence type="predicted"/>
<evidence type="ECO:0000256" key="3">
    <source>
        <dbReference type="ARBA" id="ARBA00023015"/>
    </source>
</evidence>
<dbReference type="GO" id="GO:0003677">
    <property type="term" value="F:DNA binding"/>
    <property type="evidence" value="ECO:0007669"/>
    <property type="project" value="UniProtKB-KW"/>
</dbReference>
<dbReference type="AlphaFoldDB" id="A0A438GGD2"/>
<reference evidence="10 11" key="1">
    <citation type="journal article" date="2018" name="PLoS Genet.">
        <title>Population sequencing reveals clonal diversity and ancestral inbreeding in the grapevine cultivar Chardonnay.</title>
        <authorList>
            <person name="Roach M.J."/>
            <person name="Johnson D.L."/>
            <person name="Bohlmann J."/>
            <person name="van Vuuren H.J."/>
            <person name="Jones S.J."/>
            <person name="Pretorius I.S."/>
            <person name="Schmidt S.A."/>
            <person name="Borneman A.R."/>
        </authorList>
    </citation>
    <scope>NUCLEOTIDE SEQUENCE [LARGE SCALE GENOMIC DNA]</scope>
    <source>
        <strain evidence="11">cv. Chardonnay</strain>
        <tissue evidence="10">Leaf</tissue>
    </source>
</reference>
<feature type="domain" description="Myb-like" evidence="8">
    <location>
        <begin position="20"/>
        <end position="49"/>
    </location>
</feature>
<dbReference type="PROSITE" id="PS51294">
    <property type="entry name" value="HTH_MYB"/>
    <property type="match status" value="1"/>
</dbReference>
<accession>A0A438GGD2</accession>
<keyword evidence="2" id="KW-0677">Repeat</keyword>
<evidence type="ECO:0000256" key="6">
    <source>
        <dbReference type="ARBA" id="ARBA00023242"/>
    </source>
</evidence>
<dbReference type="PANTHER" id="PTHR47997:SF75">
    <property type="entry name" value="MYB DOMAIN PROTEIN 55"/>
    <property type="match status" value="1"/>
</dbReference>
<evidence type="ECO:0000256" key="7">
    <source>
        <dbReference type="SAM" id="MobiDB-lite"/>
    </source>
</evidence>
<dbReference type="PROSITE" id="PS50090">
    <property type="entry name" value="MYB_LIKE"/>
    <property type="match status" value="1"/>
</dbReference>
<evidence type="ECO:0000256" key="4">
    <source>
        <dbReference type="ARBA" id="ARBA00023125"/>
    </source>
</evidence>
<feature type="domain" description="HTH myb-type" evidence="9">
    <location>
        <begin position="20"/>
        <end position="53"/>
    </location>
</feature>
<comment type="subcellular location">
    <subcellularLocation>
        <location evidence="1">Nucleus</location>
    </subcellularLocation>
</comment>
<evidence type="ECO:0000256" key="5">
    <source>
        <dbReference type="ARBA" id="ARBA00023163"/>
    </source>
</evidence>
<dbReference type="CDD" id="cd00167">
    <property type="entry name" value="SANT"/>
    <property type="match status" value="1"/>
</dbReference>
<dbReference type="InterPro" id="IPR001005">
    <property type="entry name" value="SANT/Myb"/>
</dbReference>
<evidence type="ECO:0000259" key="8">
    <source>
        <dbReference type="PROSITE" id="PS50090"/>
    </source>
</evidence>
<keyword evidence="4" id="KW-0238">DNA-binding</keyword>
<evidence type="ECO:0000313" key="11">
    <source>
        <dbReference type="Proteomes" id="UP000288805"/>
    </source>
</evidence>
<evidence type="ECO:0000313" key="10">
    <source>
        <dbReference type="EMBL" id="RVW71255.1"/>
    </source>
</evidence>
<dbReference type="EMBL" id="QGNW01000443">
    <property type="protein sequence ID" value="RVW71255.1"/>
    <property type="molecule type" value="Genomic_DNA"/>
</dbReference>
<sequence length="89" mass="10184">MSREGTSPKRKTRPSSASSRSNGNSWESIVAHLPGRTDNDVKNRWYSHLKKQLWRSNDEHILDPQSSTRISHMPHNSFISTTILIQTQA</sequence>
<comment type="caution">
    <text evidence="10">The sequence shown here is derived from an EMBL/GenBank/DDBJ whole genome shotgun (WGS) entry which is preliminary data.</text>
</comment>
<feature type="region of interest" description="Disordered" evidence="7">
    <location>
        <begin position="1"/>
        <end position="41"/>
    </location>
</feature>
<dbReference type="InterPro" id="IPR009057">
    <property type="entry name" value="Homeodomain-like_sf"/>
</dbReference>
<dbReference type="PANTHER" id="PTHR47997">
    <property type="entry name" value="MYB DOMAIN PROTEIN 55"/>
    <property type="match status" value="1"/>
</dbReference>
<protein>
    <submittedName>
        <fullName evidence="10">Uncharacterized protein</fullName>
    </submittedName>
</protein>
<dbReference type="InterPro" id="IPR017930">
    <property type="entry name" value="Myb_dom"/>
</dbReference>
<dbReference type="GO" id="GO:0005634">
    <property type="term" value="C:nucleus"/>
    <property type="evidence" value="ECO:0007669"/>
    <property type="project" value="UniProtKB-SubCell"/>
</dbReference>
<dbReference type="InterPro" id="IPR051953">
    <property type="entry name" value="Plant_SW-associated_TFs"/>
</dbReference>
<name>A0A438GGD2_VITVI</name>
<dbReference type="SUPFAM" id="SSF46689">
    <property type="entry name" value="Homeodomain-like"/>
    <property type="match status" value="1"/>
</dbReference>
<dbReference type="Pfam" id="PF00249">
    <property type="entry name" value="Myb_DNA-binding"/>
    <property type="match status" value="1"/>
</dbReference>
<keyword evidence="3" id="KW-0805">Transcription regulation</keyword>
<keyword evidence="5" id="KW-0804">Transcription</keyword>
<evidence type="ECO:0000256" key="2">
    <source>
        <dbReference type="ARBA" id="ARBA00022737"/>
    </source>
</evidence>
<gene>
    <name evidence="10" type="ORF">CK203_058818</name>
</gene>
<feature type="compositionally biased region" description="Low complexity" evidence="7">
    <location>
        <begin position="14"/>
        <end position="28"/>
    </location>
</feature>
<dbReference type="Gene3D" id="1.10.10.60">
    <property type="entry name" value="Homeodomain-like"/>
    <property type="match status" value="1"/>
</dbReference>
<keyword evidence="6" id="KW-0539">Nucleus</keyword>
<organism evidence="10 11">
    <name type="scientific">Vitis vinifera</name>
    <name type="common">Grape</name>
    <dbReference type="NCBI Taxonomy" id="29760"/>
    <lineage>
        <taxon>Eukaryota</taxon>
        <taxon>Viridiplantae</taxon>
        <taxon>Streptophyta</taxon>
        <taxon>Embryophyta</taxon>
        <taxon>Tracheophyta</taxon>
        <taxon>Spermatophyta</taxon>
        <taxon>Magnoliopsida</taxon>
        <taxon>eudicotyledons</taxon>
        <taxon>Gunneridae</taxon>
        <taxon>Pentapetalae</taxon>
        <taxon>rosids</taxon>
        <taxon>Vitales</taxon>
        <taxon>Vitaceae</taxon>
        <taxon>Viteae</taxon>
        <taxon>Vitis</taxon>
    </lineage>
</organism>
<evidence type="ECO:0000256" key="1">
    <source>
        <dbReference type="ARBA" id="ARBA00004123"/>
    </source>
</evidence>
<dbReference type="Proteomes" id="UP000288805">
    <property type="component" value="Unassembled WGS sequence"/>
</dbReference>
<evidence type="ECO:0000259" key="9">
    <source>
        <dbReference type="PROSITE" id="PS51294"/>
    </source>
</evidence>